<dbReference type="Proteomes" id="UP001610432">
    <property type="component" value="Unassembled WGS sequence"/>
</dbReference>
<accession>A0ABR4LLA4</accession>
<keyword evidence="2" id="KW-1185">Reference proteome</keyword>
<dbReference type="RefSeq" id="XP_070884220.1">
    <property type="nucleotide sequence ID" value="XM_071029627.1"/>
</dbReference>
<dbReference type="GeneID" id="98144699"/>
<protein>
    <submittedName>
        <fullName evidence="1">Uncharacterized protein</fullName>
    </submittedName>
</protein>
<evidence type="ECO:0000313" key="1">
    <source>
        <dbReference type="EMBL" id="KAL2865241.1"/>
    </source>
</evidence>
<organism evidence="1 2">
    <name type="scientific">Aspergillus lucknowensis</name>
    <dbReference type="NCBI Taxonomy" id="176173"/>
    <lineage>
        <taxon>Eukaryota</taxon>
        <taxon>Fungi</taxon>
        <taxon>Dikarya</taxon>
        <taxon>Ascomycota</taxon>
        <taxon>Pezizomycotina</taxon>
        <taxon>Eurotiomycetes</taxon>
        <taxon>Eurotiomycetidae</taxon>
        <taxon>Eurotiales</taxon>
        <taxon>Aspergillaceae</taxon>
        <taxon>Aspergillus</taxon>
        <taxon>Aspergillus subgen. Nidulantes</taxon>
    </lineage>
</organism>
<reference evidence="1 2" key="1">
    <citation type="submission" date="2024-07" db="EMBL/GenBank/DDBJ databases">
        <title>Section-level genome sequencing and comparative genomics of Aspergillus sections Usti and Cavernicolus.</title>
        <authorList>
            <consortium name="Lawrence Berkeley National Laboratory"/>
            <person name="Nybo J.L."/>
            <person name="Vesth T.C."/>
            <person name="Theobald S."/>
            <person name="Frisvad J.C."/>
            <person name="Larsen T.O."/>
            <person name="Kjaerboelling I."/>
            <person name="Rothschild-Mancinelli K."/>
            <person name="Lyhne E.K."/>
            <person name="Kogle M.E."/>
            <person name="Barry K."/>
            <person name="Clum A."/>
            <person name="Na H."/>
            <person name="Ledsgaard L."/>
            <person name="Lin J."/>
            <person name="Lipzen A."/>
            <person name="Kuo A."/>
            <person name="Riley R."/>
            <person name="Mondo S."/>
            <person name="Labutti K."/>
            <person name="Haridas S."/>
            <person name="Pangalinan J."/>
            <person name="Salamov A.A."/>
            <person name="Simmons B.A."/>
            <person name="Magnuson J.K."/>
            <person name="Chen J."/>
            <person name="Drula E."/>
            <person name="Henrissat B."/>
            <person name="Wiebenga A."/>
            <person name="Lubbers R.J."/>
            <person name="Gomes A.C."/>
            <person name="Macurrencykelacurrency M.R."/>
            <person name="Stajich J."/>
            <person name="Grigoriev I.V."/>
            <person name="Mortensen U.H."/>
            <person name="De Vries R.P."/>
            <person name="Baker S.E."/>
            <person name="Andersen M.R."/>
        </authorList>
    </citation>
    <scope>NUCLEOTIDE SEQUENCE [LARGE SCALE GENOMIC DNA]</scope>
    <source>
        <strain evidence="1 2">CBS 449.75</strain>
    </source>
</reference>
<evidence type="ECO:0000313" key="2">
    <source>
        <dbReference type="Proteomes" id="UP001610432"/>
    </source>
</evidence>
<gene>
    <name evidence="1" type="ORF">BJX67DRAFT_359058</name>
</gene>
<name>A0ABR4LLA4_9EURO</name>
<comment type="caution">
    <text evidence="1">The sequence shown here is derived from an EMBL/GenBank/DDBJ whole genome shotgun (WGS) entry which is preliminary data.</text>
</comment>
<dbReference type="EMBL" id="JBFXLQ010000033">
    <property type="protein sequence ID" value="KAL2865241.1"/>
    <property type="molecule type" value="Genomic_DNA"/>
</dbReference>
<proteinExistence type="predicted"/>
<sequence length="160" mass="17799">MLGLRTDNLYWFGPEYAEQRYSKFKFCKDQNCAAGQIIEPSDKILLWDTYGYPKTGLLGGGWLNNAQNGNHIGRTTDVSLAGKFSIGKWSCGKYCLGGFEWGLGPACPTDYPAITFFPNDPQVCFPVEITEVPCDIKQVSNDCNWDDGCDCCKKTGHTEL</sequence>